<protein>
    <recommendedName>
        <fullName evidence="8">Rhodopsin domain-containing protein</fullName>
    </recommendedName>
</protein>
<comment type="caution">
    <text evidence="9">The sequence shown here is derived from an EMBL/GenBank/DDBJ whole genome shotgun (WGS) entry which is preliminary data.</text>
</comment>
<dbReference type="InterPro" id="IPR049326">
    <property type="entry name" value="Rhodopsin_dom_fungi"/>
</dbReference>
<dbReference type="STRING" id="1230097.A0A423WC47"/>
<evidence type="ECO:0000256" key="1">
    <source>
        <dbReference type="ARBA" id="ARBA00004141"/>
    </source>
</evidence>
<keyword evidence="10" id="KW-1185">Reference proteome</keyword>
<comment type="similarity">
    <text evidence="5">Belongs to the SAT4 family.</text>
</comment>
<feature type="region of interest" description="Disordered" evidence="6">
    <location>
        <begin position="296"/>
        <end position="323"/>
    </location>
</feature>
<accession>A0A423WC47</accession>
<feature type="transmembrane region" description="Helical" evidence="7">
    <location>
        <begin position="210"/>
        <end position="235"/>
    </location>
</feature>
<evidence type="ECO:0000256" key="4">
    <source>
        <dbReference type="ARBA" id="ARBA00023136"/>
    </source>
</evidence>
<dbReference type="GO" id="GO:0016020">
    <property type="term" value="C:membrane"/>
    <property type="evidence" value="ECO:0007669"/>
    <property type="project" value="UniProtKB-SubCell"/>
</dbReference>
<evidence type="ECO:0000256" key="2">
    <source>
        <dbReference type="ARBA" id="ARBA00022692"/>
    </source>
</evidence>
<evidence type="ECO:0000256" key="5">
    <source>
        <dbReference type="ARBA" id="ARBA00038359"/>
    </source>
</evidence>
<evidence type="ECO:0000256" key="7">
    <source>
        <dbReference type="SAM" id="Phobius"/>
    </source>
</evidence>
<organism evidence="9 10">
    <name type="scientific">Cytospora leucostoma</name>
    <dbReference type="NCBI Taxonomy" id="1230097"/>
    <lineage>
        <taxon>Eukaryota</taxon>
        <taxon>Fungi</taxon>
        <taxon>Dikarya</taxon>
        <taxon>Ascomycota</taxon>
        <taxon>Pezizomycotina</taxon>
        <taxon>Sordariomycetes</taxon>
        <taxon>Sordariomycetidae</taxon>
        <taxon>Diaporthales</taxon>
        <taxon>Cytosporaceae</taxon>
        <taxon>Cytospora</taxon>
    </lineage>
</organism>
<evidence type="ECO:0000313" key="10">
    <source>
        <dbReference type="Proteomes" id="UP000285146"/>
    </source>
</evidence>
<dbReference type="InParanoid" id="A0A423WC47"/>
<keyword evidence="4 7" id="KW-0472">Membrane</keyword>
<comment type="subcellular location">
    <subcellularLocation>
        <location evidence="1">Membrane</location>
        <topology evidence="1">Multi-pass membrane protein</topology>
    </subcellularLocation>
</comment>
<keyword evidence="2 7" id="KW-0812">Transmembrane</keyword>
<sequence length="403" mass="44639">MAEHHNDRGPRLQAVAIILVVITVTSFLLRAYVRTQMVKAFGLDDWFMMVATITFILFATCVMVGVHHGTGQLYADVSHANYAFAMKYWLYCYIWYCWTMILSKISIAIFLLRIIVEKVHLWLIYVALCINVLSGLVFFFVTLLQCHPLTYFWEQYLPEKVGSGSCISSDIIIALTYLYSSLNIICDFTFALLPIVIVQGLNMNKRLKIAIIPLLSMGCIASSAVVVRLAFVHTFADREYLYATTQIAIWSTVEAGLAVTAGSLACIRPLFKLLMQRLGGLSDVYFHPSLPLGGGRPRNTTAGLGTTGTIGTTGATHSRKEHRGDMFSMSMFSRNDDADDVSDHSDGTASTRKLVVVGGIVKTSAFEVKVEERTSDSGDGKGDASRHREDVERGLPRNHGGHE</sequence>
<evidence type="ECO:0000256" key="3">
    <source>
        <dbReference type="ARBA" id="ARBA00022989"/>
    </source>
</evidence>
<feature type="compositionally biased region" description="Low complexity" evidence="6">
    <location>
        <begin position="300"/>
        <end position="316"/>
    </location>
</feature>
<evidence type="ECO:0000259" key="8">
    <source>
        <dbReference type="Pfam" id="PF20684"/>
    </source>
</evidence>
<feature type="transmembrane region" description="Helical" evidence="7">
    <location>
        <begin position="45"/>
        <end position="68"/>
    </location>
</feature>
<dbReference type="OrthoDB" id="3923077at2759"/>
<dbReference type="PANTHER" id="PTHR33048">
    <property type="entry name" value="PTH11-LIKE INTEGRAL MEMBRANE PROTEIN (AFU_ORTHOLOGUE AFUA_5G11245)"/>
    <property type="match status" value="1"/>
</dbReference>
<feature type="transmembrane region" description="Helical" evidence="7">
    <location>
        <begin position="247"/>
        <end position="267"/>
    </location>
</feature>
<evidence type="ECO:0000313" key="9">
    <source>
        <dbReference type="EMBL" id="ROW00887.1"/>
    </source>
</evidence>
<feature type="transmembrane region" description="Helical" evidence="7">
    <location>
        <begin position="12"/>
        <end position="33"/>
    </location>
</feature>
<proteinExistence type="inferred from homology"/>
<gene>
    <name evidence="9" type="ORF">VPNG_08280</name>
</gene>
<feature type="domain" description="Rhodopsin" evidence="8">
    <location>
        <begin position="29"/>
        <end position="272"/>
    </location>
</feature>
<name>A0A423WC47_9PEZI</name>
<feature type="region of interest" description="Disordered" evidence="6">
    <location>
        <begin position="367"/>
        <end position="403"/>
    </location>
</feature>
<feature type="transmembrane region" description="Helical" evidence="7">
    <location>
        <begin position="177"/>
        <end position="198"/>
    </location>
</feature>
<dbReference type="AlphaFoldDB" id="A0A423WC47"/>
<dbReference type="InterPro" id="IPR052337">
    <property type="entry name" value="SAT4-like"/>
</dbReference>
<dbReference type="Pfam" id="PF20684">
    <property type="entry name" value="Fung_rhodopsin"/>
    <property type="match status" value="1"/>
</dbReference>
<keyword evidence="3 7" id="KW-1133">Transmembrane helix</keyword>
<feature type="transmembrane region" description="Helical" evidence="7">
    <location>
        <begin position="88"/>
        <end position="112"/>
    </location>
</feature>
<dbReference type="PANTHER" id="PTHR33048:SF96">
    <property type="entry name" value="INTEGRAL MEMBRANE PROTEIN"/>
    <property type="match status" value="1"/>
</dbReference>
<feature type="transmembrane region" description="Helical" evidence="7">
    <location>
        <begin position="119"/>
        <end position="144"/>
    </location>
</feature>
<feature type="compositionally biased region" description="Basic and acidic residues" evidence="6">
    <location>
        <begin position="368"/>
        <end position="403"/>
    </location>
</feature>
<dbReference type="Proteomes" id="UP000285146">
    <property type="component" value="Unassembled WGS sequence"/>
</dbReference>
<evidence type="ECO:0000256" key="6">
    <source>
        <dbReference type="SAM" id="MobiDB-lite"/>
    </source>
</evidence>
<reference evidence="9 10" key="1">
    <citation type="submission" date="2015-09" db="EMBL/GenBank/DDBJ databases">
        <title>Host preference determinants of Valsa canker pathogens revealed by comparative genomics.</title>
        <authorList>
            <person name="Yin Z."/>
            <person name="Huang L."/>
        </authorList>
    </citation>
    <scope>NUCLEOTIDE SEQUENCE [LARGE SCALE GENOMIC DNA]</scope>
    <source>
        <strain evidence="9 10">SXYLt</strain>
    </source>
</reference>
<dbReference type="EMBL" id="LKEB01000055">
    <property type="protein sequence ID" value="ROW00887.1"/>
    <property type="molecule type" value="Genomic_DNA"/>
</dbReference>